<accession>A0A978UIY8</accession>
<feature type="domain" description="RPW8" evidence="1">
    <location>
        <begin position="2"/>
        <end position="130"/>
    </location>
</feature>
<evidence type="ECO:0000313" key="2">
    <source>
        <dbReference type="EMBL" id="KAH7514769.1"/>
    </source>
</evidence>
<dbReference type="EMBL" id="JAEACU010000011">
    <property type="protein sequence ID" value="KAH7514769.1"/>
    <property type="molecule type" value="Genomic_DNA"/>
</dbReference>
<comment type="caution">
    <text evidence="2">The sequence shown here is derived from an EMBL/GenBank/DDBJ whole genome shotgun (WGS) entry which is preliminary data.</text>
</comment>
<evidence type="ECO:0000259" key="1">
    <source>
        <dbReference type="Pfam" id="PF05659"/>
    </source>
</evidence>
<sequence>MALVAAFGLLFDAVRDVNNNTSKFKFQLKRIKGKLEALDPLIKQIKEFDSELDLQKWEARDFEEQMTEGERVVRFCPQLHLWNIRKKHHCTEKLLELDESLKRLMQILQIQIIRDLKETLILTNDIHRKIMGIRK</sequence>
<gene>
    <name evidence="2" type="ORF">FEM48_Zijuj11G0125600</name>
</gene>
<dbReference type="Proteomes" id="UP000813462">
    <property type="component" value="Unassembled WGS sequence"/>
</dbReference>
<dbReference type="InterPro" id="IPR008808">
    <property type="entry name" value="Powdery_mildew-R_dom"/>
</dbReference>
<evidence type="ECO:0000313" key="3">
    <source>
        <dbReference type="Proteomes" id="UP000813462"/>
    </source>
</evidence>
<dbReference type="AlphaFoldDB" id="A0A978UIY8"/>
<protein>
    <recommendedName>
        <fullName evidence="1">RPW8 domain-containing protein</fullName>
    </recommendedName>
</protein>
<organism evidence="2 3">
    <name type="scientific">Ziziphus jujuba var. spinosa</name>
    <dbReference type="NCBI Taxonomy" id="714518"/>
    <lineage>
        <taxon>Eukaryota</taxon>
        <taxon>Viridiplantae</taxon>
        <taxon>Streptophyta</taxon>
        <taxon>Embryophyta</taxon>
        <taxon>Tracheophyta</taxon>
        <taxon>Spermatophyta</taxon>
        <taxon>Magnoliopsida</taxon>
        <taxon>eudicotyledons</taxon>
        <taxon>Gunneridae</taxon>
        <taxon>Pentapetalae</taxon>
        <taxon>rosids</taxon>
        <taxon>fabids</taxon>
        <taxon>Rosales</taxon>
        <taxon>Rhamnaceae</taxon>
        <taxon>Paliureae</taxon>
        <taxon>Ziziphus</taxon>
    </lineage>
</organism>
<dbReference type="Pfam" id="PF05659">
    <property type="entry name" value="RPW8"/>
    <property type="match status" value="1"/>
</dbReference>
<name>A0A978UIY8_ZIZJJ</name>
<proteinExistence type="predicted"/>
<reference evidence="2" key="1">
    <citation type="journal article" date="2021" name="Front. Plant Sci.">
        <title>Chromosome-Scale Genome Assembly for Chinese Sour Jujube and Insights Into Its Genome Evolution and Domestication Signature.</title>
        <authorList>
            <person name="Shen L.-Y."/>
            <person name="Luo H."/>
            <person name="Wang X.-L."/>
            <person name="Wang X.-M."/>
            <person name="Qiu X.-J."/>
            <person name="Liu H."/>
            <person name="Zhou S.-S."/>
            <person name="Jia K.-H."/>
            <person name="Nie S."/>
            <person name="Bao Y.-T."/>
            <person name="Zhang R.-G."/>
            <person name="Yun Q.-Z."/>
            <person name="Chai Y.-H."/>
            <person name="Lu J.-Y."/>
            <person name="Li Y."/>
            <person name="Zhao S.-W."/>
            <person name="Mao J.-F."/>
            <person name="Jia S.-G."/>
            <person name="Mao Y.-M."/>
        </authorList>
    </citation>
    <scope>NUCLEOTIDE SEQUENCE</scope>
    <source>
        <strain evidence="2">AT0</strain>
        <tissue evidence="2">Leaf</tissue>
    </source>
</reference>